<dbReference type="PANTHER" id="PTHR43884:SF12">
    <property type="entry name" value="ISOVALERYL-COA DEHYDROGENASE, MITOCHONDRIAL-RELATED"/>
    <property type="match status" value="1"/>
</dbReference>
<evidence type="ECO:0000256" key="4">
    <source>
        <dbReference type="ARBA" id="ARBA00022741"/>
    </source>
</evidence>
<keyword evidence="6" id="KW-0503">Monooxygenase</keyword>
<dbReference type="Gene3D" id="2.40.110.10">
    <property type="entry name" value="Butyryl-CoA Dehydrogenase, subunit A, domain 2"/>
    <property type="match status" value="1"/>
</dbReference>
<dbReference type="Pfam" id="PF02771">
    <property type="entry name" value="Acyl-CoA_dh_N"/>
    <property type="match status" value="1"/>
</dbReference>
<keyword evidence="4" id="KW-0547">Nucleotide-binding</keyword>
<gene>
    <name evidence="17" type="ORF">GCM10009843_33110</name>
</gene>
<dbReference type="InterPro" id="IPR006091">
    <property type="entry name" value="Acyl-CoA_Oxase/DH_mid-dom"/>
</dbReference>
<dbReference type="RefSeq" id="WP_344304915.1">
    <property type="nucleotide sequence ID" value="NZ_BAAAQQ010000013.1"/>
</dbReference>
<comment type="pathway">
    <text evidence="7">Sulfur metabolism; dibenzothiophene degradation.</text>
</comment>
<evidence type="ECO:0000256" key="9">
    <source>
        <dbReference type="ARBA" id="ARBA00034328"/>
    </source>
</evidence>
<organism evidence="17 18">
    <name type="scientific">Nocardioides bigeumensis</name>
    <dbReference type="NCBI Taxonomy" id="433657"/>
    <lineage>
        <taxon>Bacteria</taxon>
        <taxon>Bacillati</taxon>
        <taxon>Actinomycetota</taxon>
        <taxon>Actinomycetes</taxon>
        <taxon>Propionibacteriales</taxon>
        <taxon>Nocardioidaceae</taxon>
        <taxon>Nocardioides</taxon>
    </lineage>
</organism>
<evidence type="ECO:0000313" key="18">
    <source>
        <dbReference type="Proteomes" id="UP001500575"/>
    </source>
</evidence>
<dbReference type="InterPro" id="IPR013786">
    <property type="entry name" value="AcylCoA_DH/ox_N"/>
</dbReference>
<dbReference type="EMBL" id="BAAAQQ010000013">
    <property type="protein sequence ID" value="GAA2130458.1"/>
    <property type="molecule type" value="Genomic_DNA"/>
</dbReference>
<dbReference type="InterPro" id="IPR037069">
    <property type="entry name" value="AcylCoA_DH/ox_N_sf"/>
</dbReference>
<evidence type="ECO:0000256" key="5">
    <source>
        <dbReference type="ARBA" id="ARBA00023002"/>
    </source>
</evidence>
<keyword evidence="3" id="KW-0288">FMN</keyword>
<comment type="catalytic activity">
    <reaction evidence="12">
        <text>dibenzothiophene 5-oxide + FMNH2 + O2 = dibenzothiophene 5,5-dioxide + FMN + H2O + H(+)</text>
        <dbReference type="Rhea" id="RHEA:49080"/>
        <dbReference type="ChEBI" id="CHEBI:15377"/>
        <dbReference type="ChEBI" id="CHEBI:15378"/>
        <dbReference type="ChEBI" id="CHEBI:15379"/>
        <dbReference type="ChEBI" id="CHEBI:23683"/>
        <dbReference type="ChEBI" id="CHEBI:57618"/>
        <dbReference type="ChEBI" id="CHEBI:58210"/>
        <dbReference type="ChEBI" id="CHEBI:90356"/>
    </reaction>
</comment>
<keyword evidence="2" id="KW-0285">Flavoprotein</keyword>
<keyword evidence="18" id="KW-1185">Reference proteome</keyword>
<dbReference type="Proteomes" id="UP001500575">
    <property type="component" value="Unassembled WGS sequence"/>
</dbReference>
<keyword evidence="5" id="KW-0560">Oxidoreductase</keyword>
<evidence type="ECO:0000259" key="16">
    <source>
        <dbReference type="Pfam" id="PF08028"/>
    </source>
</evidence>
<dbReference type="InterPro" id="IPR009100">
    <property type="entry name" value="AcylCoA_DH/oxidase_NM_dom_sf"/>
</dbReference>
<dbReference type="PIRSF" id="PIRSF016578">
    <property type="entry name" value="HsaA"/>
    <property type="match status" value="1"/>
</dbReference>
<dbReference type="InterPro" id="IPR036250">
    <property type="entry name" value="AcylCo_DH-like_C"/>
</dbReference>
<evidence type="ECO:0000256" key="2">
    <source>
        <dbReference type="ARBA" id="ARBA00022630"/>
    </source>
</evidence>
<evidence type="ECO:0000256" key="6">
    <source>
        <dbReference type="ARBA" id="ARBA00023033"/>
    </source>
</evidence>
<dbReference type="Pfam" id="PF08028">
    <property type="entry name" value="Acyl-CoA_dh_2"/>
    <property type="match status" value="1"/>
</dbReference>
<proteinExistence type="inferred from homology"/>
<dbReference type="PANTHER" id="PTHR43884">
    <property type="entry name" value="ACYL-COA DEHYDROGENASE"/>
    <property type="match status" value="1"/>
</dbReference>
<evidence type="ECO:0000256" key="8">
    <source>
        <dbReference type="ARBA" id="ARBA00034317"/>
    </source>
</evidence>
<evidence type="ECO:0000256" key="3">
    <source>
        <dbReference type="ARBA" id="ARBA00022643"/>
    </source>
</evidence>
<dbReference type="InterPro" id="IPR046373">
    <property type="entry name" value="Acyl-CoA_Oxase/DH_mid-dom_sf"/>
</dbReference>
<accession>A0ABP5KHE8</accession>
<evidence type="ECO:0000256" key="13">
    <source>
        <dbReference type="ARBA" id="ARBA00049456"/>
    </source>
</evidence>
<evidence type="ECO:0000259" key="14">
    <source>
        <dbReference type="Pfam" id="PF02770"/>
    </source>
</evidence>
<sequence>MDFAPSPEVAEWVAKAEALRPILAERARRYDEEGSWPKENMELLTEQGFLKLAVPAEFGGLGTSAGFAHFLPHSVIEVIASACASTAWALTTQYHCHGLIAGLGSPDQQAWLFKEIVDNGVLMATVGSEVVPQQRLATGKETGSIQFNAEFSKTEDGFVANGTKGFTSMAAASTYILYWALAPGTENSSEGLVLGVMNAGDPGVHFLPGWEEVIGIRASLSGPTKFENVPIANKDVLGQPGDYVQKHPYLFELTYAALLHGIAQGAYDFVIKVFNERPYLADEDGLKYTLGEMSSCLQATRASWCYAQWLYDVGRYDEASVASLRALHSAKTNGIFVATKAFDVVGTRALFKFNPLERAWRDIRTVSLHTRESQLMSLVAKSEISGDLFAKAKYGHRIAANERKTWTDLGMPELENN</sequence>
<comment type="caution">
    <text evidence="17">The sequence shown here is derived from an EMBL/GenBank/DDBJ whole genome shotgun (WGS) entry which is preliminary data.</text>
</comment>
<evidence type="ECO:0000259" key="15">
    <source>
        <dbReference type="Pfam" id="PF02771"/>
    </source>
</evidence>
<comment type="catalytic activity">
    <reaction evidence="11">
        <text>dibenzothiophene + FMNH2 + O2 = dibenzothiophene 5-oxide + FMN + H2O + H(+)</text>
        <dbReference type="Rhea" id="RHEA:49076"/>
        <dbReference type="ChEBI" id="CHEBI:15377"/>
        <dbReference type="ChEBI" id="CHEBI:15378"/>
        <dbReference type="ChEBI" id="CHEBI:15379"/>
        <dbReference type="ChEBI" id="CHEBI:23681"/>
        <dbReference type="ChEBI" id="CHEBI:23683"/>
        <dbReference type="ChEBI" id="CHEBI:57618"/>
        <dbReference type="ChEBI" id="CHEBI:58210"/>
    </reaction>
</comment>
<name>A0ABP5KHE8_9ACTN</name>
<evidence type="ECO:0000256" key="11">
    <source>
        <dbReference type="ARBA" id="ARBA00047859"/>
    </source>
</evidence>
<comment type="subcellular location">
    <subcellularLocation>
        <location evidence="1">Cytoplasm</location>
    </subcellularLocation>
</comment>
<dbReference type="SUPFAM" id="SSF47203">
    <property type="entry name" value="Acyl-CoA dehydrogenase C-terminal domain-like"/>
    <property type="match status" value="1"/>
</dbReference>
<reference evidence="18" key="1">
    <citation type="journal article" date="2019" name="Int. J. Syst. Evol. Microbiol.">
        <title>The Global Catalogue of Microorganisms (GCM) 10K type strain sequencing project: providing services to taxonomists for standard genome sequencing and annotation.</title>
        <authorList>
            <consortium name="The Broad Institute Genomics Platform"/>
            <consortium name="The Broad Institute Genome Sequencing Center for Infectious Disease"/>
            <person name="Wu L."/>
            <person name="Ma J."/>
        </authorList>
    </citation>
    <scope>NUCLEOTIDE SEQUENCE [LARGE SCALE GENOMIC DNA]</scope>
    <source>
        <strain evidence="18">JCM 16021</strain>
    </source>
</reference>
<evidence type="ECO:0000256" key="7">
    <source>
        <dbReference type="ARBA" id="ARBA00034307"/>
    </source>
</evidence>
<dbReference type="EC" id="1.14.14.21" evidence="9"/>
<dbReference type="SUPFAM" id="SSF56645">
    <property type="entry name" value="Acyl-CoA dehydrogenase NM domain-like"/>
    <property type="match status" value="1"/>
</dbReference>
<dbReference type="InterPro" id="IPR013107">
    <property type="entry name" value="Acyl-CoA_DH_C"/>
</dbReference>
<evidence type="ECO:0000256" key="10">
    <source>
        <dbReference type="ARBA" id="ARBA00034345"/>
    </source>
</evidence>
<dbReference type="Gene3D" id="1.10.540.10">
    <property type="entry name" value="Acyl-CoA dehydrogenase/oxidase, N-terminal domain"/>
    <property type="match status" value="1"/>
</dbReference>
<feature type="domain" description="Acyl-CoA oxidase/dehydrogenase middle" evidence="14">
    <location>
        <begin position="138"/>
        <end position="229"/>
    </location>
</feature>
<evidence type="ECO:0000256" key="1">
    <source>
        <dbReference type="ARBA" id="ARBA00004496"/>
    </source>
</evidence>
<dbReference type="Gene3D" id="1.20.140.10">
    <property type="entry name" value="Butyryl-CoA Dehydrogenase, subunit A, domain 3"/>
    <property type="match status" value="1"/>
</dbReference>
<comment type="similarity">
    <text evidence="8">Belongs to the DszC flavin monooxygenase family.</text>
</comment>
<protein>
    <recommendedName>
        <fullName evidence="10">Dibenzothiophene monooxygenase</fullName>
        <ecNumber evidence="9">1.14.14.21</ecNumber>
    </recommendedName>
</protein>
<evidence type="ECO:0000256" key="12">
    <source>
        <dbReference type="ARBA" id="ARBA00048445"/>
    </source>
</evidence>
<comment type="catalytic activity">
    <reaction evidence="13">
        <text>dibenzothiophene + 2 FMNH2 + 2 O2 = dibenzothiophene 5,5-dioxide + 2 FMN + 2 H2O + 2 H(+)</text>
        <dbReference type="Rhea" id="RHEA:49072"/>
        <dbReference type="ChEBI" id="CHEBI:15377"/>
        <dbReference type="ChEBI" id="CHEBI:15378"/>
        <dbReference type="ChEBI" id="CHEBI:15379"/>
        <dbReference type="ChEBI" id="CHEBI:23681"/>
        <dbReference type="ChEBI" id="CHEBI:57618"/>
        <dbReference type="ChEBI" id="CHEBI:58210"/>
        <dbReference type="ChEBI" id="CHEBI:90356"/>
        <dbReference type="EC" id="1.14.14.21"/>
    </reaction>
</comment>
<feature type="domain" description="Acyl-CoA dehydrogenase C-terminal" evidence="16">
    <location>
        <begin position="254"/>
        <end position="370"/>
    </location>
</feature>
<evidence type="ECO:0000313" key="17">
    <source>
        <dbReference type="EMBL" id="GAA2130458.1"/>
    </source>
</evidence>
<dbReference type="Pfam" id="PF02770">
    <property type="entry name" value="Acyl-CoA_dh_M"/>
    <property type="match status" value="1"/>
</dbReference>
<feature type="domain" description="Acyl-CoA dehydrogenase/oxidase N-terminal" evidence="15">
    <location>
        <begin position="23"/>
        <end position="112"/>
    </location>
</feature>